<dbReference type="Gene3D" id="3.40.50.1760">
    <property type="entry name" value="Glutathione synthase, substrate-binding domain superfamily, eukaryotic"/>
    <property type="match status" value="1"/>
</dbReference>
<dbReference type="InterPro" id="IPR014049">
    <property type="entry name" value="Glutathione_synthase_N_euk"/>
</dbReference>
<feature type="binding site" evidence="10">
    <location>
        <position position="266"/>
    </location>
    <ligand>
        <name>substrate</name>
    </ligand>
</feature>
<dbReference type="UniPathway" id="UPA00142">
    <property type="reaction ID" value="UER00210"/>
</dbReference>
<comment type="similarity">
    <text evidence="2 9">Belongs to the eukaryotic GSH synthase family.</text>
</comment>
<dbReference type="Gene3D" id="3.30.1490.80">
    <property type="match status" value="1"/>
</dbReference>
<gene>
    <name evidence="13" type="ORF">Ctob_004803</name>
</gene>
<evidence type="ECO:0000256" key="5">
    <source>
        <dbReference type="ARBA" id="ARBA00022723"/>
    </source>
</evidence>
<evidence type="ECO:0000256" key="2">
    <source>
        <dbReference type="ARBA" id="ARBA00010385"/>
    </source>
</evidence>
<dbReference type="GO" id="GO:0005829">
    <property type="term" value="C:cytosol"/>
    <property type="evidence" value="ECO:0007669"/>
    <property type="project" value="TreeGrafter"/>
</dbReference>
<dbReference type="GO" id="GO:0043295">
    <property type="term" value="F:glutathione binding"/>
    <property type="evidence" value="ECO:0007669"/>
    <property type="project" value="UniProtKB-UniRule"/>
</dbReference>
<evidence type="ECO:0000313" key="14">
    <source>
        <dbReference type="Proteomes" id="UP000037460"/>
    </source>
</evidence>
<organism evidence="13 14">
    <name type="scientific">Chrysochromulina tobinii</name>
    <dbReference type="NCBI Taxonomy" id="1460289"/>
    <lineage>
        <taxon>Eukaryota</taxon>
        <taxon>Haptista</taxon>
        <taxon>Haptophyta</taxon>
        <taxon>Prymnesiophyceae</taxon>
        <taxon>Prymnesiales</taxon>
        <taxon>Chrysochromulinaceae</taxon>
        <taxon>Chrysochromulina</taxon>
    </lineage>
</organism>
<dbReference type="Gene3D" id="3.30.1490.50">
    <property type="match status" value="1"/>
</dbReference>
<dbReference type="EC" id="6.3.2.3" evidence="9"/>
<dbReference type="InterPro" id="IPR014042">
    <property type="entry name" value="Glutathione_synthase_a-hlx"/>
</dbReference>
<evidence type="ECO:0000256" key="6">
    <source>
        <dbReference type="ARBA" id="ARBA00022741"/>
    </source>
</evidence>
<comment type="cofactor">
    <cofactor evidence="9 11">
        <name>Mg(2+)</name>
        <dbReference type="ChEBI" id="CHEBI:18420"/>
    </cofactor>
    <text evidence="9 11">Binds 1 Mg(2+) ion per subunit.</text>
</comment>
<accession>A0A0M0JBM8</accession>
<sequence>MADVLGSNDAQQGKRQRKMSVASLPAAVCEALREHTLHFAACHGALLGAQGPFKHAPCSLLPYPFPASLFTQAISLSKPFNMLVDQCARDTNWLFRVVRTTVEHDEFTRRLLEIAERVTAEGVVQPLQLSINRSDYMIEQPSANATPRILQVELNTISVSFPSLSAKMCELHRHTVARLAVDLALTDTAHAEVVRGRPGLSAAMNATSAAEVEAALPSNASVREVAAALAQAHDEYASLVSAAGTPAPCLVVLMIVATTESNVIDQRGLEEQLWREHRVPMLRMPLAQVHATGVLSADSRRLTVAAPLGGLVEVSVAYFRAGYAPGDYTGEADWAARETLERSLCVKCPSVHQQLAGTKKVQQVLAQPGEVERFLPAADAALLRTCFAKLYGLEADGGAAVDAIVQAAIAQPEGFVLKPQREGGGNNFYFAELAQALRTMSPEERSSYILMERIRPPSHQMPLMREGILDGGAATCELGVYGVILSDGKRVLANRSAGHLLRVKLEGVDEGGVCAGFAVLSSPVLYY</sequence>
<feature type="binding site" evidence="10">
    <location>
        <position position="504"/>
    </location>
    <ligand>
        <name>ATP</name>
        <dbReference type="ChEBI" id="CHEBI:30616"/>
    </ligand>
</feature>
<dbReference type="Pfam" id="PF03917">
    <property type="entry name" value="GSH_synth_ATP"/>
    <property type="match status" value="1"/>
</dbReference>
<dbReference type="InterPro" id="IPR014709">
    <property type="entry name" value="Glutathione_synthase_C_euk"/>
</dbReference>
<evidence type="ECO:0000259" key="12">
    <source>
        <dbReference type="Pfam" id="PF03199"/>
    </source>
</evidence>
<evidence type="ECO:0000256" key="1">
    <source>
        <dbReference type="ARBA" id="ARBA00004965"/>
    </source>
</evidence>
<feature type="domain" description="Glutathione synthase substrate-binding" evidence="12">
    <location>
        <begin position="251"/>
        <end position="356"/>
    </location>
</feature>
<protein>
    <recommendedName>
        <fullName evidence="9">Glutathione synthetase</fullName>
        <shortName evidence="9">GSH-S</shortName>
        <ecNumber evidence="9">6.3.2.3</ecNumber>
    </recommendedName>
</protein>
<dbReference type="InterPro" id="IPR005615">
    <property type="entry name" value="Glutathione_synthase"/>
</dbReference>
<comment type="caution">
    <text evidence="13">The sequence shown here is derived from an EMBL/GenBank/DDBJ whole genome shotgun (WGS) entry which is preliminary data.</text>
</comment>
<feature type="binding site" evidence="11">
    <location>
        <position position="422"/>
    </location>
    <ligand>
        <name>Mg(2+)</name>
        <dbReference type="ChEBI" id="CHEBI:18420"/>
    </ligand>
</feature>
<feature type="binding site" evidence="10">
    <location>
        <position position="502"/>
    </location>
    <ligand>
        <name>substrate</name>
    </ligand>
</feature>
<dbReference type="GO" id="GO:0004363">
    <property type="term" value="F:glutathione synthase activity"/>
    <property type="evidence" value="ECO:0007669"/>
    <property type="project" value="UniProtKB-UniRule"/>
</dbReference>
<keyword evidence="8 9" id="KW-0460">Magnesium</keyword>
<reference evidence="14" key="1">
    <citation type="journal article" date="2015" name="PLoS Genet.">
        <title>Genome Sequence and Transcriptome Analyses of Chrysochromulina tobin: Metabolic Tools for Enhanced Algal Fitness in the Prominent Order Prymnesiales (Haptophyceae).</title>
        <authorList>
            <person name="Hovde B.T."/>
            <person name="Deodato C.R."/>
            <person name="Hunsperger H.M."/>
            <person name="Ryken S.A."/>
            <person name="Yost W."/>
            <person name="Jha R.K."/>
            <person name="Patterson J."/>
            <person name="Monnat R.J. Jr."/>
            <person name="Barlow S.B."/>
            <person name="Starkenburg S.R."/>
            <person name="Cattolico R.A."/>
        </authorList>
    </citation>
    <scope>NUCLEOTIDE SEQUENCE</scope>
    <source>
        <strain evidence="14">CCMP291</strain>
    </source>
</reference>
<comment type="catalytic activity">
    <reaction evidence="9">
        <text>gamma-L-glutamyl-L-cysteine + glycine + ATP = glutathione + ADP + phosphate + H(+)</text>
        <dbReference type="Rhea" id="RHEA:13557"/>
        <dbReference type="ChEBI" id="CHEBI:15378"/>
        <dbReference type="ChEBI" id="CHEBI:30616"/>
        <dbReference type="ChEBI" id="CHEBI:43474"/>
        <dbReference type="ChEBI" id="CHEBI:57305"/>
        <dbReference type="ChEBI" id="CHEBI:57925"/>
        <dbReference type="ChEBI" id="CHEBI:58173"/>
        <dbReference type="ChEBI" id="CHEBI:456216"/>
        <dbReference type="EC" id="6.3.2.3"/>
    </reaction>
</comment>
<dbReference type="InterPro" id="IPR004887">
    <property type="entry name" value="GSH_synth_subst-bd"/>
</dbReference>
<feature type="binding site" evidence="10">
    <location>
        <position position="510"/>
    </location>
    <ligand>
        <name>ATP</name>
        <dbReference type="ChEBI" id="CHEBI:30616"/>
    </ligand>
</feature>
<dbReference type="FunFam" id="3.30.1490.50:FF:000002">
    <property type="entry name" value="Glutathione synthetase"/>
    <property type="match status" value="1"/>
</dbReference>
<dbReference type="EMBL" id="JWZX01003142">
    <property type="protein sequence ID" value="KOO23956.1"/>
    <property type="molecule type" value="Genomic_DNA"/>
</dbReference>
<dbReference type="AlphaFoldDB" id="A0A0M0JBM8"/>
<keyword evidence="14" id="KW-1185">Reference proteome</keyword>
<proteinExistence type="inferred from homology"/>
<evidence type="ECO:0000256" key="11">
    <source>
        <dbReference type="PIRSR" id="PIRSR001558-2"/>
    </source>
</evidence>
<dbReference type="SUPFAM" id="SSF52440">
    <property type="entry name" value="PreATP-grasp domain"/>
    <property type="match status" value="1"/>
</dbReference>
<dbReference type="GO" id="GO:0000287">
    <property type="term" value="F:magnesium ion binding"/>
    <property type="evidence" value="ECO:0007669"/>
    <property type="project" value="UniProtKB-UniRule"/>
</dbReference>
<dbReference type="SUPFAM" id="SSF56059">
    <property type="entry name" value="Glutathione synthetase ATP-binding domain-like"/>
    <property type="match status" value="1"/>
</dbReference>
<name>A0A0M0JBM8_9EUKA</name>
<dbReference type="InterPro" id="IPR037013">
    <property type="entry name" value="GSH-S_sub-bd_sf"/>
</dbReference>
<dbReference type="InterPro" id="IPR016185">
    <property type="entry name" value="PreATP-grasp_dom_sf"/>
</dbReference>
<dbReference type="OrthoDB" id="2020073at2759"/>
<evidence type="ECO:0000313" key="13">
    <source>
        <dbReference type="EMBL" id="KOO23956.1"/>
    </source>
</evidence>
<evidence type="ECO:0000256" key="8">
    <source>
        <dbReference type="ARBA" id="ARBA00022842"/>
    </source>
</evidence>
<feature type="binding site" evidence="10">
    <location>
        <position position="477"/>
    </location>
    <ligand>
        <name>ATP</name>
        <dbReference type="ChEBI" id="CHEBI:30616"/>
    </ligand>
</feature>
<evidence type="ECO:0000256" key="9">
    <source>
        <dbReference type="PIRNR" id="PIRNR001558"/>
    </source>
</evidence>
<dbReference type="Gene3D" id="1.10.1080.10">
    <property type="entry name" value="Glutathione Synthetase, Chain A, domain 3"/>
    <property type="match status" value="1"/>
</dbReference>
<evidence type="ECO:0000256" key="7">
    <source>
        <dbReference type="ARBA" id="ARBA00022840"/>
    </source>
</evidence>
<dbReference type="NCBIfam" id="TIGR01986">
    <property type="entry name" value="glut_syn_euk"/>
    <property type="match status" value="1"/>
</dbReference>
<feature type="binding site" evidence="10">
    <location>
        <position position="359"/>
    </location>
    <ligand>
        <name>ATP</name>
        <dbReference type="ChEBI" id="CHEBI:30616"/>
    </ligand>
</feature>
<keyword evidence="3 9" id="KW-0436">Ligase</keyword>
<keyword evidence="7 9" id="KW-0067">ATP-binding</keyword>
<feature type="binding site" evidence="10">
    <location>
        <begin position="451"/>
        <end position="454"/>
    </location>
    <ligand>
        <name>ATP</name>
        <dbReference type="ChEBI" id="CHEBI:30616"/>
    </ligand>
</feature>
<keyword evidence="6 9" id="KW-0547">Nucleotide-binding</keyword>
<dbReference type="Proteomes" id="UP000037460">
    <property type="component" value="Unassembled WGS sequence"/>
</dbReference>
<dbReference type="GO" id="GO:0005524">
    <property type="term" value="F:ATP binding"/>
    <property type="evidence" value="ECO:0007669"/>
    <property type="project" value="UniProtKB-UniRule"/>
</dbReference>
<dbReference type="PANTHER" id="PTHR11130">
    <property type="entry name" value="GLUTATHIONE SYNTHETASE"/>
    <property type="match status" value="1"/>
</dbReference>
<feature type="binding site" evidence="10">
    <location>
        <position position="429"/>
    </location>
    <ligand>
        <name>ATP</name>
        <dbReference type="ChEBI" id="CHEBI:30616"/>
    </ligand>
</feature>
<keyword evidence="4 9" id="KW-0317">Glutathione biosynthesis</keyword>
<feature type="binding site" evidence="10">
    <location>
        <begin position="418"/>
        <end position="427"/>
    </location>
    <ligand>
        <name>ATP</name>
        <dbReference type="ChEBI" id="CHEBI:30616"/>
    </ligand>
</feature>
<evidence type="ECO:0000256" key="10">
    <source>
        <dbReference type="PIRSR" id="PIRSR001558-1"/>
    </source>
</evidence>
<dbReference type="PANTHER" id="PTHR11130:SF0">
    <property type="entry name" value="GLUTATHIONE SYNTHETASE"/>
    <property type="match status" value="1"/>
</dbReference>
<dbReference type="PIRSF" id="PIRSF001558">
    <property type="entry name" value="GSHase"/>
    <property type="match status" value="1"/>
</dbReference>
<evidence type="ECO:0000256" key="4">
    <source>
        <dbReference type="ARBA" id="ARBA00022684"/>
    </source>
</evidence>
<evidence type="ECO:0000256" key="3">
    <source>
        <dbReference type="ARBA" id="ARBA00022598"/>
    </source>
</evidence>
<dbReference type="Gene3D" id="3.30.470.20">
    <property type="entry name" value="ATP-grasp fold, B domain"/>
    <property type="match status" value="1"/>
</dbReference>
<dbReference type="Pfam" id="PF03199">
    <property type="entry name" value="GSH_synthase"/>
    <property type="match status" value="1"/>
</dbReference>
<comment type="pathway">
    <text evidence="1 9">Sulfur metabolism; glutathione biosynthesis; glutathione from L-cysteine and L-glutamate: step 2/2.</text>
</comment>
<keyword evidence="5 9" id="KW-0479">Metal-binding</keyword>